<dbReference type="Pfam" id="PF00563">
    <property type="entry name" value="EAL"/>
    <property type="match status" value="1"/>
</dbReference>
<dbReference type="CDD" id="cd01948">
    <property type="entry name" value="EAL"/>
    <property type="match status" value="1"/>
</dbReference>
<dbReference type="InterPro" id="IPR035965">
    <property type="entry name" value="PAS-like_dom_sf"/>
</dbReference>
<protein>
    <recommendedName>
        <fullName evidence="1">cyclic-guanylate-specific phosphodiesterase</fullName>
        <ecNumber evidence="1">3.1.4.52</ecNumber>
    </recommendedName>
</protein>
<dbReference type="GO" id="GO:0071111">
    <property type="term" value="F:cyclic-guanylate-specific phosphodiesterase activity"/>
    <property type="evidence" value="ECO:0007669"/>
    <property type="project" value="UniProtKB-EC"/>
</dbReference>
<evidence type="ECO:0000259" key="7">
    <source>
        <dbReference type="PROSITE" id="PS50887"/>
    </source>
</evidence>
<dbReference type="InterPro" id="IPR052155">
    <property type="entry name" value="Biofilm_reg_signaling"/>
</dbReference>
<dbReference type="PROSITE" id="PS50110">
    <property type="entry name" value="RESPONSE_REGULATORY"/>
    <property type="match status" value="1"/>
</dbReference>
<dbReference type="NCBIfam" id="TIGR00229">
    <property type="entry name" value="sensory_box"/>
    <property type="match status" value="1"/>
</dbReference>
<dbReference type="InterPro" id="IPR001633">
    <property type="entry name" value="EAL_dom"/>
</dbReference>
<evidence type="ECO:0000259" key="5">
    <source>
        <dbReference type="PROSITE" id="PS50112"/>
    </source>
</evidence>
<sequence length="728" mass="82933">MSQVMKEFENRRILIIDDDTRIHEDFRKILGEKDNQSEYDELEAKLFSDDALNTGSIVYELDSAYQGEEGYEKVLAANKEKRPYAMAFVDMRMPPGWDGLETIKRIWVIDSQIQLVICTAYSDYSWNEVLYHLGASDRLIILKKPFDMVEVQQLTTALTTKWSLSRESVSRLHQIEESEEKYRTVVDSVEDTIMTIDKDGKILFVNHNPWHMINQAVGGNYYVDIKDEYREKVMQTVKDVFDKGEQKCIEYATSTGKNSTAWSEGRITPYYKNNEVVAATLVSSDISARKALDWQLRHDELTGLSNRAQFSTYVESCLKNKRPEDKFAILFIDLDHFNLINDCFGHELGDKLLVKIARILNKKIEKNEMLARLGGDEFAILKNVNTGDSDIHKYAESLTDLLKQPLTIDGFDIYPSASIGVVIVSDASAVVTSLMQDADAALYHAKSRGRNRYECFDQAMRDEVVKRVNVGNELRQAIEGDQFEAYFQPLTNLVEGKVSGFEALIRWNHPEKGLVCPDEFIPIAEETGLIFSVTRKMLMMVCCQLKKWKDLGLKDISISVNCSARDFNEQKMQGIIEETINKTGADITKLELELTESSIMDDAESSVESMRILTDMGLNISIDDFGTGYSSFSYIKQFSIDKLKIDRTFIKDTPVDQDDVAIVEAIIAMAHRLKLKVVAEGVETNEQLEFLKNAKCDVIQGYFLGKPMSADEATKRLQENNWPNQDLI</sequence>
<name>A0A370DBR6_9GAMM</name>
<dbReference type="EMBL" id="QFXC01000011">
    <property type="protein sequence ID" value="RDH82352.1"/>
    <property type="molecule type" value="Genomic_DNA"/>
</dbReference>
<dbReference type="Pfam" id="PF00072">
    <property type="entry name" value="Response_reg"/>
    <property type="match status" value="1"/>
</dbReference>
<dbReference type="PROSITE" id="PS50112">
    <property type="entry name" value="PAS"/>
    <property type="match status" value="1"/>
</dbReference>
<evidence type="ECO:0000259" key="6">
    <source>
        <dbReference type="PROSITE" id="PS50883"/>
    </source>
</evidence>
<comment type="caution">
    <text evidence="8">The sequence shown here is derived from an EMBL/GenBank/DDBJ whole genome shotgun (WGS) entry which is preliminary data.</text>
</comment>
<dbReference type="InterPro" id="IPR000014">
    <property type="entry name" value="PAS"/>
</dbReference>
<dbReference type="SMART" id="SM00267">
    <property type="entry name" value="GGDEF"/>
    <property type="match status" value="1"/>
</dbReference>
<dbReference type="PROSITE" id="PS50887">
    <property type="entry name" value="GGDEF"/>
    <property type="match status" value="1"/>
</dbReference>
<dbReference type="PANTHER" id="PTHR44757:SF2">
    <property type="entry name" value="BIOFILM ARCHITECTURE MAINTENANCE PROTEIN MBAA"/>
    <property type="match status" value="1"/>
</dbReference>
<dbReference type="InterPro" id="IPR001789">
    <property type="entry name" value="Sig_transdc_resp-reg_receiver"/>
</dbReference>
<dbReference type="InterPro" id="IPR000160">
    <property type="entry name" value="GGDEF_dom"/>
</dbReference>
<evidence type="ECO:0000313" key="8">
    <source>
        <dbReference type="EMBL" id="RDH82352.1"/>
    </source>
</evidence>
<dbReference type="Proteomes" id="UP000254266">
    <property type="component" value="Unassembled WGS sequence"/>
</dbReference>
<dbReference type="Pfam" id="PF00990">
    <property type="entry name" value="GGDEF"/>
    <property type="match status" value="1"/>
</dbReference>
<dbReference type="Gene3D" id="3.30.70.270">
    <property type="match status" value="1"/>
</dbReference>
<evidence type="ECO:0000256" key="1">
    <source>
        <dbReference type="ARBA" id="ARBA00012282"/>
    </source>
</evidence>
<dbReference type="SUPFAM" id="SSF55073">
    <property type="entry name" value="Nucleotide cyclase"/>
    <property type="match status" value="1"/>
</dbReference>
<dbReference type="GO" id="GO:0000160">
    <property type="term" value="P:phosphorelay signal transduction system"/>
    <property type="evidence" value="ECO:0007669"/>
    <property type="project" value="InterPro"/>
</dbReference>
<dbReference type="Gene3D" id="3.40.50.2300">
    <property type="match status" value="1"/>
</dbReference>
<keyword evidence="3" id="KW-0597">Phosphoprotein</keyword>
<dbReference type="SUPFAM" id="SSF141868">
    <property type="entry name" value="EAL domain-like"/>
    <property type="match status" value="1"/>
</dbReference>
<dbReference type="InterPro" id="IPR029787">
    <property type="entry name" value="Nucleotide_cyclase"/>
</dbReference>
<evidence type="ECO:0000259" key="4">
    <source>
        <dbReference type="PROSITE" id="PS50110"/>
    </source>
</evidence>
<feature type="domain" description="EAL" evidence="6">
    <location>
        <begin position="467"/>
        <end position="721"/>
    </location>
</feature>
<reference evidence="8 9" key="1">
    <citation type="journal article" date="2018" name="ISME J.">
        <title>Endosymbiont genomes yield clues of tubeworm success.</title>
        <authorList>
            <person name="Li Y."/>
            <person name="Liles M.R."/>
            <person name="Halanych K.M."/>
        </authorList>
    </citation>
    <scope>NUCLEOTIDE SEQUENCE [LARGE SCALE GENOMIC DNA]</scope>
    <source>
        <strain evidence="8">A1464</strain>
    </source>
</reference>
<dbReference type="EC" id="3.1.4.52" evidence="1"/>
<feature type="domain" description="PAS" evidence="5">
    <location>
        <begin position="178"/>
        <end position="206"/>
    </location>
</feature>
<keyword evidence="2" id="KW-0973">c-di-GMP</keyword>
<dbReference type="InterPro" id="IPR035919">
    <property type="entry name" value="EAL_sf"/>
</dbReference>
<feature type="domain" description="GGDEF" evidence="7">
    <location>
        <begin position="325"/>
        <end position="458"/>
    </location>
</feature>
<dbReference type="AlphaFoldDB" id="A0A370DBR6"/>
<dbReference type="CDD" id="cd01949">
    <property type="entry name" value="GGDEF"/>
    <property type="match status" value="1"/>
</dbReference>
<dbReference type="NCBIfam" id="TIGR00254">
    <property type="entry name" value="GGDEF"/>
    <property type="match status" value="1"/>
</dbReference>
<dbReference type="PANTHER" id="PTHR44757">
    <property type="entry name" value="DIGUANYLATE CYCLASE DGCP"/>
    <property type="match status" value="1"/>
</dbReference>
<dbReference type="SMART" id="SM00052">
    <property type="entry name" value="EAL"/>
    <property type="match status" value="1"/>
</dbReference>
<gene>
    <name evidence="8" type="ORF">DIZ80_08640</name>
</gene>
<dbReference type="Gene3D" id="3.30.450.20">
    <property type="entry name" value="PAS domain"/>
    <property type="match status" value="1"/>
</dbReference>
<dbReference type="SUPFAM" id="SSF52172">
    <property type="entry name" value="CheY-like"/>
    <property type="match status" value="1"/>
</dbReference>
<dbReference type="Gene3D" id="3.20.20.450">
    <property type="entry name" value="EAL domain"/>
    <property type="match status" value="1"/>
</dbReference>
<evidence type="ECO:0000256" key="3">
    <source>
        <dbReference type="PROSITE-ProRule" id="PRU00169"/>
    </source>
</evidence>
<accession>A0A370DBR6</accession>
<evidence type="ECO:0000313" key="9">
    <source>
        <dbReference type="Proteomes" id="UP000254266"/>
    </source>
</evidence>
<feature type="modified residue" description="4-aspartylphosphate" evidence="3">
    <location>
        <position position="90"/>
    </location>
</feature>
<dbReference type="PROSITE" id="PS50883">
    <property type="entry name" value="EAL"/>
    <property type="match status" value="1"/>
</dbReference>
<keyword evidence="9" id="KW-1185">Reference proteome</keyword>
<organism evidence="8 9">
    <name type="scientific">endosymbiont of Galathealinum brachiosum</name>
    <dbReference type="NCBI Taxonomy" id="2200906"/>
    <lineage>
        <taxon>Bacteria</taxon>
        <taxon>Pseudomonadati</taxon>
        <taxon>Pseudomonadota</taxon>
        <taxon>Gammaproteobacteria</taxon>
        <taxon>sulfur-oxidizing symbionts</taxon>
    </lineage>
</organism>
<evidence type="ECO:0000256" key="2">
    <source>
        <dbReference type="ARBA" id="ARBA00022636"/>
    </source>
</evidence>
<dbReference type="InterPro" id="IPR011006">
    <property type="entry name" value="CheY-like_superfamily"/>
</dbReference>
<dbReference type="SUPFAM" id="SSF55785">
    <property type="entry name" value="PYP-like sensor domain (PAS domain)"/>
    <property type="match status" value="1"/>
</dbReference>
<dbReference type="FunFam" id="3.20.20.450:FF:000001">
    <property type="entry name" value="Cyclic di-GMP phosphodiesterase yahA"/>
    <property type="match status" value="1"/>
</dbReference>
<proteinExistence type="predicted"/>
<feature type="domain" description="Response regulatory" evidence="4">
    <location>
        <begin position="12"/>
        <end position="159"/>
    </location>
</feature>
<dbReference type="InterPro" id="IPR043128">
    <property type="entry name" value="Rev_trsase/Diguanyl_cyclase"/>
</dbReference>